<dbReference type="GO" id="GO:0030246">
    <property type="term" value="F:carbohydrate binding"/>
    <property type="evidence" value="ECO:0007669"/>
    <property type="project" value="UniProtKB-KW"/>
</dbReference>
<evidence type="ECO:0000256" key="2">
    <source>
        <dbReference type="ARBA" id="ARBA00022734"/>
    </source>
</evidence>
<comment type="similarity">
    <text evidence="1">Belongs to the leguminous lectin family.</text>
</comment>
<dbReference type="InterPro" id="IPR001220">
    <property type="entry name" value="Legume_lectin_dom"/>
</dbReference>
<dbReference type="SUPFAM" id="SSF49899">
    <property type="entry name" value="Concanavalin A-like lectins/glucanases"/>
    <property type="match status" value="1"/>
</dbReference>
<reference evidence="4" key="1">
    <citation type="submission" date="2023-05" db="EMBL/GenBank/DDBJ databases">
        <authorList>
            <person name="Huff M."/>
        </authorList>
    </citation>
    <scope>NUCLEOTIDE SEQUENCE</scope>
</reference>
<dbReference type="InterPro" id="IPR050258">
    <property type="entry name" value="Leguminous_Lectin"/>
</dbReference>
<evidence type="ECO:0000313" key="5">
    <source>
        <dbReference type="Proteomes" id="UP000834106"/>
    </source>
</evidence>
<evidence type="ECO:0000259" key="3">
    <source>
        <dbReference type="Pfam" id="PF00139"/>
    </source>
</evidence>
<accession>A0AAD2DSE4</accession>
<dbReference type="PANTHER" id="PTHR32401">
    <property type="entry name" value="CONCANAVALIN A-LIKE LECTIN FAMILY PROTEIN"/>
    <property type="match status" value="1"/>
</dbReference>
<dbReference type="Gene3D" id="2.60.120.200">
    <property type="match status" value="1"/>
</dbReference>
<organism evidence="4 5">
    <name type="scientific">Fraxinus pennsylvanica</name>
    <dbReference type="NCBI Taxonomy" id="56036"/>
    <lineage>
        <taxon>Eukaryota</taxon>
        <taxon>Viridiplantae</taxon>
        <taxon>Streptophyta</taxon>
        <taxon>Embryophyta</taxon>
        <taxon>Tracheophyta</taxon>
        <taxon>Spermatophyta</taxon>
        <taxon>Magnoliopsida</taxon>
        <taxon>eudicotyledons</taxon>
        <taxon>Gunneridae</taxon>
        <taxon>Pentapetalae</taxon>
        <taxon>asterids</taxon>
        <taxon>lamiids</taxon>
        <taxon>Lamiales</taxon>
        <taxon>Oleaceae</taxon>
        <taxon>Oleeae</taxon>
        <taxon>Fraxinus</taxon>
    </lineage>
</organism>
<dbReference type="Proteomes" id="UP000834106">
    <property type="component" value="Chromosome 5"/>
</dbReference>
<evidence type="ECO:0000256" key="1">
    <source>
        <dbReference type="ARBA" id="ARBA00007606"/>
    </source>
</evidence>
<dbReference type="EMBL" id="OU503040">
    <property type="protein sequence ID" value="CAI9761996.1"/>
    <property type="molecule type" value="Genomic_DNA"/>
</dbReference>
<keyword evidence="5" id="KW-1185">Reference proteome</keyword>
<dbReference type="PANTHER" id="PTHR32401:SF50">
    <property type="entry name" value="OS07G0133000 PROTEIN"/>
    <property type="match status" value="1"/>
</dbReference>
<sequence>MRQILLCLESAVTLPELSSLRISGAGITFAHGEGFDEFIMSRPSSVSKAFTYSSSVADSLLSEIELEIRDGDDGRLGGGNFDKGVLEFLYGFDKGDGNFDEFLELCRRQRQFIFLLQPYLESSLDKPEYPGLSGHGIAFVLAPTRGLPGAFGSQYLGLFNSTNNGNSSNHVFAVELDTILNDEFLDINSNHVGIDINGPGFLPDESAAGGASE</sequence>
<dbReference type="Pfam" id="PF00139">
    <property type="entry name" value="Lectin_legB"/>
    <property type="match status" value="1"/>
</dbReference>
<gene>
    <name evidence="4" type="ORF">FPE_LOCUS9426</name>
</gene>
<dbReference type="AlphaFoldDB" id="A0AAD2DSE4"/>
<proteinExistence type="inferred from homology"/>
<evidence type="ECO:0000313" key="4">
    <source>
        <dbReference type="EMBL" id="CAI9761996.1"/>
    </source>
</evidence>
<feature type="domain" description="Legume lectin" evidence="3">
    <location>
        <begin position="130"/>
        <end position="198"/>
    </location>
</feature>
<dbReference type="InterPro" id="IPR013320">
    <property type="entry name" value="ConA-like_dom_sf"/>
</dbReference>
<protein>
    <recommendedName>
        <fullName evidence="3">Legume lectin domain-containing protein</fullName>
    </recommendedName>
</protein>
<name>A0AAD2DSE4_9LAMI</name>
<keyword evidence="2" id="KW-0430">Lectin</keyword>